<evidence type="ECO:0000256" key="2">
    <source>
        <dbReference type="ARBA" id="ARBA00005227"/>
    </source>
</evidence>
<keyword evidence="6 7" id="KW-0472">Membrane</keyword>
<comment type="similarity">
    <text evidence="2 7">Belongs to the nonaspanin (TM9SF) (TC 9.A.2) family.</text>
</comment>
<dbReference type="Pfam" id="PF02990">
    <property type="entry name" value="EMP70"/>
    <property type="match status" value="1"/>
</dbReference>
<organism evidence="8 9">
    <name type="scientific">Entomortierella parvispora</name>
    <dbReference type="NCBI Taxonomy" id="205924"/>
    <lineage>
        <taxon>Eukaryota</taxon>
        <taxon>Fungi</taxon>
        <taxon>Fungi incertae sedis</taxon>
        <taxon>Mucoromycota</taxon>
        <taxon>Mortierellomycotina</taxon>
        <taxon>Mortierellomycetes</taxon>
        <taxon>Mortierellales</taxon>
        <taxon>Mortierellaceae</taxon>
        <taxon>Entomortierella</taxon>
    </lineage>
</organism>
<feature type="transmembrane region" description="Helical" evidence="7">
    <location>
        <begin position="494"/>
        <end position="518"/>
    </location>
</feature>
<feature type="transmembrane region" description="Helical" evidence="7">
    <location>
        <begin position="334"/>
        <end position="361"/>
    </location>
</feature>
<feature type="signal peptide" evidence="7">
    <location>
        <begin position="1"/>
        <end position="26"/>
    </location>
</feature>
<comment type="caution">
    <text evidence="8">The sequence shown here is derived from an EMBL/GenBank/DDBJ whole genome shotgun (WGS) entry which is preliminary data.</text>
</comment>
<evidence type="ECO:0000256" key="6">
    <source>
        <dbReference type="ARBA" id="ARBA00023136"/>
    </source>
</evidence>
<name>A0A9P3H9S1_9FUNG</name>
<keyword evidence="3 7" id="KW-0812">Transmembrane</keyword>
<dbReference type="PANTHER" id="PTHR10766">
    <property type="entry name" value="TRANSMEMBRANE 9 SUPERFAMILY PROTEIN"/>
    <property type="match status" value="1"/>
</dbReference>
<feature type="transmembrane region" description="Helical" evidence="7">
    <location>
        <begin position="594"/>
        <end position="623"/>
    </location>
</feature>
<evidence type="ECO:0000256" key="4">
    <source>
        <dbReference type="ARBA" id="ARBA00022729"/>
    </source>
</evidence>
<feature type="transmembrane region" description="Helical" evidence="7">
    <location>
        <begin position="367"/>
        <end position="392"/>
    </location>
</feature>
<gene>
    <name evidence="8" type="ORF">EMPS_04836</name>
</gene>
<evidence type="ECO:0000256" key="3">
    <source>
        <dbReference type="ARBA" id="ARBA00022692"/>
    </source>
</evidence>
<evidence type="ECO:0000313" key="8">
    <source>
        <dbReference type="EMBL" id="GJJ72478.1"/>
    </source>
</evidence>
<evidence type="ECO:0000256" key="1">
    <source>
        <dbReference type="ARBA" id="ARBA00004141"/>
    </source>
</evidence>
<feature type="transmembrane region" description="Helical" evidence="7">
    <location>
        <begin position="439"/>
        <end position="463"/>
    </location>
</feature>
<keyword evidence="9" id="KW-1185">Reference proteome</keyword>
<dbReference type="GO" id="GO:0007034">
    <property type="term" value="P:vacuolar transport"/>
    <property type="evidence" value="ECO:0007669"/>
    <property type="project" value="TreeGrafter"/>
</dbReference>
<evidence type="ECO:0000256" key="7">
    <source>
        <dbReference type="RuleBase" id="RU363079"/>
    </source>
</evidence>
<dbReference type="GO" id="GO:0016020">
    <property type="term" value="C:membrane"/>
    <property type="evidence" value="ECO:0007669"/>
    <property type="project" value="UniProtKB-SubCell"/>
</dbReference>
<evidence type="ECO:0000256" key="5">
    <source>
        <dbReference type="ARBA" id="ARBA00022989"/>
    </source>
</evidence>
<protein>
    <recommendedName>
        <fullName evidence="7">Transmembrane 9 superfamily member</fullName>
    </recommendedName>
</protein>
<sequence>MVLRLTARALAITALVSPFILSAVQGFYLPGVAPTEYQKGDDVKLMVNALTPGYSQGTVKSVVPYDYYDKDFNFCEPLEGEKSQAESLGSILFGDRIWTSPFKLSMLEPVKCRRLCNKSIEKNQAKFINARIKENYMVNWLVDGLPVGNVIPRENGVDEYTIGFPLGRDEVNVGQVLNNHYNIKVDYHYNENKQSFRVVGIEVSAESISRQVFDQEECGTLEQDQTTAVVLNENAATPVDYSYSVSWSEVPTAWATRWDKYLLVGEPRIHWFSLVNSIIIVLFLTGMVAMILLRALHKDISRYNQLDAQEDIQEDFGWKLVHGDVFRTPAYPMLLSIIVGNGAQMFLMAAVTIVFAALGFLSPSNRGSLATVMIVFYMFFGIVAGFISARMYKMFGGEAWKLNVFGTAFLFPSIIFGTFLALNFFLISAESSGAVPFGTMLGVVALWFLVSTPLSVIGSYMGFQRPKIEHPVRANQIPRQIPDQVFYLRPFPSMLIGGILPFGAIFIELYFILSSIWFHKIYYVFGFLFLVFGILIMTCAEVTILMCYFHLCAEDYHWWWRAFFTSGASALYIFLYSIPYYFSAFKLGSFTSMVLYFGWTAIMSLMFFVLSGAIGFFSTFYFVRKIYGSIKID</sequence>
<feature type="transmembrane region" description="Helical" evidence="7">
    <location>
        <begin position="558"/>
        <end position="582"/>
    </location>
</feature>
<dbReference type="AlphaFoldDB" id="A0A9P3H9S1"/>
<feature type="transmembrane region" description="Helical" evidence="7">
    <location>
        <begin position="524"/>
        <end position="551"/>
    </location>
</feature>
<proteinExistence type="inferred from homology"/>
<dbReference type="Proteomes" id="UP000827284">
    <property type="component" value="Unassembled WGS sequence"/>
</dbReference>
<dbReference type="EMBL" id="BQFW01000007">
    <property type="protein sequence ID" value="GJJ72478.1"/>
    <property type="molecule type" value="Genomic_DNA"/>
</dbReference>
<keyword evidence="5 7" id="KW-1133">Transmembrane helix</keyword>
<dbReference type="GO" id="GO:0005737">
    <property type="term" value="C:cytoplasm"/>
    <property type="evidence" value="ECO:0007669"/>
    <property type="project" value="UniProtKB-ARBA"/>
</dbReference>
<reference evidence="8" key="2">
    <citation type="journal article" date="2022" name="Microbiol. Resour. Announc.">
        <title>Whole-Genome Sequence of Entomortierella parvispora E1425, a Mucoromycotan Fungus Associated with Burkholderiaceae-Related Endosymbiotic Bacteria.</title>
        <authorList>
            <person name="Herlambang A."/>
            <person name="Guo Y."/>
            <person name="Takashima Y."/>
            <person name="Narisawa K."/>
            <person name="Ohta H."/>
            <person name="Nishizawa T."/>
        </authorList>
    </citation>
    <scope>NUCLEOTIDE SEQUENCE</scope>
    <source>
        <strain evidence="8">E1425</strain>
    </source>
</reference>
<keyword evidence="4 7" id="KW-0732">Signal</keyword>
<evidence type="ECO:0000313" key="9">
    <source>
        <dbReference type="Proteomes" id="UP000827284"/>
    </source>
</evidence>
<dbReference type="GO" id="GO:0072657">
    <property type="term" value="P:protein localization to membrane"/>
    <property type="evidence" value="ECO:0007669"/>
    <property type="project" value="TreeGrafter"/>
</dbReference>
<reference evidence="8" key="1">
    <citation type="submission" date="2021-11" db="EMBL/GenBank/DDBJ databases">
        <authorList>
            <person name="Herlambang A."/>
            <person name="Guo Y."/>
            <person name="Takashima Y."/>
            <person name="Nishizawa T."/>
        </authorList>
    </citation>
    <scope>NUCLEOTIDE SEQUENCE</scope>
    <source>
        <strain evidence="8">E1425</strain>
    </source>
</reference>
<feature type="transmembrane region" description="Helical" evidence="7">
    <location>
        <begin position="271"/>
        <end position="293"/>
    </location>
</feature>
<dbReference type="OrthoDB" id="1666796at2759"/>
<comment type="subcellular location">
    <subcellularLocation>
        <location evidence="1">Membrane</location>
        <topology evidence="1">Multi-pass membrane protein</topology>
    </subcellularLocation>
</comment>
<feature type="chain" id="PRO_5040544546" description="Transmembrane 9 superfamily member" evidence="7">
    <location>
        <begin position="27"/>
        <end position="633"/>
    </location>
</feature>
<feature type="transmembrane region" description="Helical" evidence="7">
    <location>
        <begin position="404"/>
        <end position="427"/>
    </location>
</feature>
<dbReference type="InterPro" id="IPR004240">
    <property type="entry name" value="EMP70"/>
</dbReference>
<dbReference type="PANTHER" id="PTHR10766:SF111">
    <property type="entry name" value="TRANSMEMBRANE 9 SUPERFAMILY MEMBER 2"/>
    <property type="match status" value="1"/>
</dbReference>
<accession>A0A9P3H9S1</accession>